<dbReference type="EMBL" id="LR796379">
    <property type="protein sequence ID" value="CAB4140171.1"/>
    <property type="molecule type" value="Genomic_DNA"/>
</dbReference>
<gene>
    <name evidence="2" type="ORF">UFOVP407_33</name>
</gene>
<sequence length="76" mass="8242">MSAPENPQAIVPPTPRFIQSVLEDAQSTIARLTAEKQELVEALELSEQLLIDCGFVSHDVDLVKIRTARLKAGGVS</sequence>
<reference evidence="2" key="1">
    <citation type="submission" date="2020-04" db="EMBL/GenBank/DDBJ databases">
        <authorList>
            <person name="Chiriac C."/>
            <person name="Salcher M."/>
            <person name="Ghai R."/>
            <person name="Kavagutti S V."/>
        </authorList>
    </citation>
    <scope>NUCLEOTIDE SEQUENCE</scope>
</reference>
<organism evidence="2">
    <name type="scientific">uncultured Caudovirales phage</name>
    <dbReference type="NCBI Taxonomy" id="2100421"/>
    <lineage>
        <taxon>Viruses</taxon>
        <taxon>Duplodnaviria</taxon>
        <taxon>Heunggongvirae</taxon>
        <taxon>Uroviricota</taxon>
        <taxon>Caudoviricetes</taxon>
        <taxon>Peduoviridae</taxon>
        <taxon>Maltschvirus</taxon>
        <taxon>Maltschvirus maltsch</taxon>
    </lineage>
</organism>
<proteinExistence type="predicted"/>
<feature type="coiled-coil region" evidence="1">
    <location>
        <begin position="22"/>
        <end position="49"/>
    </location>
</feature>
<name>A0A6J5M1Q3_9CAUD</name>
<keyword evidence="1" id="KW-0175">Coiled coil</keyword>
<protein>
    <submittedName>
        <fullName evidence="2">Uncharacterized protein</fullName>
    </submittedName>
</protein>
<accession>A0A6J5M1Q3</accession>
<evidence type="ECO:0000313" key="2">
    <source>
        <dbReference type="EMBL" id="CAB4140171.1"/>
    </source>
</evidence>
<evidence type="ECO:0000256" key="1">
    <source>
        <dbReference type="SAM" id="Coils"/>
    </source>
</evidence>